<evidence type="ECO:0000259" key="2">
    <source>
        <dbReference type="PROSITE" id="PS50173"/>
    </source>
</evidence>
<dbReference type="AlphaFoldDB" id="A0A0G1VSQ1"/>
<dbReference type="Pfam" id="PF00817">
    <property type="entry name" value="IMS"/>
    <property type="match status" value="1"/>
</dbReference>
<proteinExistence type="inferred from homology"/>
<dbReference type="GO" id="GO:0003684">
    <property type="term" value="F:damaged DNA binding"/>
    <property type="evidence" value="ECO:0007669"/>
    <property type="project" value="InterPro"/>
</dbReference>
<dbReference type="Proteomes" id="UP000034212">
    <property type="component" value="Unassembled WGS sequence"/>
</dbReference>
<keyword evidence="3" id="KW-0548">Nucleotidyltransferase</keyword>
<dbReference type="PANTHER" id="PTHR11076:SF33">
    <property type="entry name" value="DNA POLYMERASE KAPPA"/>
    <property type="match status" value="1"/>
</dbReference>
<dbReference type="Gene3D" id="3.40.1170.60">
    <property type="match status" value="1"/>
</dbReference>
<keyword evidence="3" id="KW-0239">DNA-directed DNA polymerase</keyword>
<dbReference type="InterPro" id="IPR017961">
    <property type="entry name" value="DNA_pol_Y-fam_little_finger"/>
</dbReference>
<dbReference type="PROSITE" id="PS50173">
    <property type="entry name" value="UMUC"/>
    <property type="match status" value="1"/>
</dbReference>
<evidence type="ECO:0000256" key="1">
    <source>
        <dbReference type="ARBA" id="ARBA00010945"/>
    </source>
</evidence>
<dbReference type="GO" id="GO:0042276">
    <property type="term" value="P:error-prone translesion synthesis"/>
    <property type="evidence" value="ECO:0007669"/>
    <property type="project" value="TreeGrafter"/>
</dbReference>
<dbReference type="Pfam" id="PF11799">
    <property type="entry name" value="IMS_C"/>
    <property type="match status" value="1"/>
</dbReference>
<dbReference type="InterPro" id="IPR001126">
    <property type="entry name" value="UmuC"/>
</dbReference>
<dbReference type="InterPro" id="IPR043128">
    <property type="entry name" value="Rev_trsase/Diguanyl_cyclase"/>
</dbReference>
<keyword evidence="3" id="KW-0808">Transferase</keyword>
<dbReference type="Gene3D" id="3.30.70.270">
    <property type="match status" value="1"/>
</dbReference>
<dbReference type="GO" id="GO:0003887">
    <property type="term" value="F:DNA-directed DNA polymerase activity"/>
    <property type="evidence" value="ECO:0007669"/>
    <property type="project" value="UniProtKB-KW"/>
</dbReference>
<comment type="caution">
    <text evidence="3">The sequence shown here is derived from an EMBL/GenBank/DDBJ whole genome shotgun (WGS) entry which is preliminary data.</text>
</comment>
<dbReference type="SUPFAM" id="SSF56672">
    <property type="entry name" value="DNA/RNA polymerases"/>
    <property type="match status" value="1"/>
</dbReference>
<dbReference type="InterPro" id="IPR050116">
    <property type="entry name" value="DNA_polymerase-Y"/>
</dbReference>
<evidence type="ECO:0000313" key="4">
    <source>
        <dbReference type="Proteomes" id="UP000034212"/>
    </source>
</evidence>
<dbReference type="GO" id="GO:0006281">
    <property type="term" value="P:DNA repair"/>
    <property type="evidence" value="ECO:0007669"/>
    <property type="project" value="InterPro"/>
</dbReference>
<organism evidence="3 4">
    <name type="scientific">Candidatus Gottesmanbacteria bacterium GW2011_GWA1_47_8</name>
    <dbReference type="NCBI Taxonomy" id="1618438"/>
    <lineage>
        <taxon>Bacteria</taxon>
        <taxon>Candidatus Gottesmaniibacteriota</taxon>
    </lineage>
</organism>
<evidence type="ECO:0000313" key="3">
    <source>
        <dbReference type="EMBL" id="KKU81173.1"/>
    </source>
</evidence>
<dbReference type="EMBL" id="LCOQ01000001">
    <property type="protein sequence ID" value="KKU81173.1"/>
    <property type="molecule type" value="Genomic_DNA"/>
</dbReference>
<dbReference type="GO" id="GO:0009432">
    <property type="term" value="P:SOS response"/>
    <property type="evidence" value="ECO:0007669"/>
    <property type="project" value="TreeGrafter"/>
</dbReference>
<dbReference type="PANTHER" id="PTHR11076">
    <property type="entry name" value="DNA REPAIR POLYMERASE UMUC / TRANSFERASE FAMILY MEMBER"/>
    <property type="match status" value="1"/>
</dbReference>
<dbReference type="PATRIC" id="fig|1618438.3.peg.19"/>
<accession>A0A0G1VSQ1</accession>
<sequence length="427" mass="47406">MTTTDFNPAPPTVMHVDLNSCFASVEQQANPLLRDKPVVVAAYTTGNGCILAASREAKKLGIKTGMYVRDGKYIYPRLVVLPPDPEKYRWVNRKLKTLLSSYTANLSVESIDEMVMDLAGTPAIARQTMSDIGHEIKGCIKKEVGDWLTVSIGIAPNRYLAKVASGLHKPDGLDVITKETIFDVFATIQLEDLCGIKEGVGRRLRVAGIGTPVELCRASATMLIHALHSKTGYSWWQRLHGWEDPTSFDGSQQKTFGQSFALGKPRVPQDPQLWKILSQLIVKMGRRLRADGFVARGIHVSCLFRDYAHWGKGHLAEIAIFADSDFFHWAHILLVGAPAKPVRILAVTSYDLLPAGTGQMTLWNTDSKKRNITQALDSIADRWGEFTVTPARMLSMEPASTRQPGRVQRGEQKVLDRIAFGRIKELK</sequence>
<dbReference type="GO" id="GO:0005829">
    <property type="term" value="C:cytosol"/>
    <property type="evidence" value="ECO:0007669"/>
    <property type="project" value="TreeGrafter"/>
</dbReference>
<comment type="similarity">
    <text evidence="1">Belongs to the DNA polymerase type-Y family.</text>
</comment>
<reference evidence="3 4" key="1">
    <citation type="journal article" date="2015" name="Nature">
        <title>rRNA introns, odd ribosomes, and small enigmatic genomes across a large radiation of phyla.</title>
        <authorList>
            <person name="Brown C.T."/>
            <person name="Hug L.A."/>
            <person name="Thomas B.C."/>
            <person name="Sharon I."/>
            <person name="Castelle C.J."/>
            <person name="Singh A."/>
            <person name="Wilkins M.J."/>
            <person name="Williams K.H."/>
            <person name="Banfield J.F."/>
        </authorList>
    </citation>
    <scope>NUCLEOTIDE SEQUENCE [LARGE SCALE GENOMIC DNA]</scope>
</reference>
<dbReference type="InterPro" id="IPR043502">
    <property type="entry name" value="DNA/RNA_pol_sf"/>
</dbReference>
<gene>
    <name evidence="3" type="ORF">UY08_C0001G0018</name>
</gene>
<feature type="domain" description="UmuC" evidence="2">
    <location>
        <begin position="13"/>
        <end position="197"/>
    </location>
</feature>
<protein>
    <submittedName>
        <fullName evidence="3">DNA-directed DNA polymerase</fullName>
    </submittedName>
</protein>
<name>A0A0G1VSQ1_9BACT</name>